<gene>
    <name evidence="2" type="ORF">A9Q93_00290</name>
</gene>
<dbReference type="Proteomes" id="UP000196102">
    <property type="component" value="Unassembled WGS sequence"/>
</dbReference>
<comment type="caution">
    <text evidence="2">The sequence shown here is derived from an EMBL/GenBank/DDBJ whole genome shotgun (WGS) entry which is preliminary data.</text>
</comment>
<sequence length="673" mass="73106">MKNLLYITFLFLTTGAVYGQLNVVGDNFVFSKGTDIFVKEEINLVNADSKIYLRGEAQLLQDSNVPNEGSGVLSIFQEGTANVYSYNYWSAPVGNALTASGNEGFLNTQIKYPTINTSSPPVDGTDFTITAEDSEILAYGVRNGQSDDGDIDGVDKLQIAGRWLWTYDSGGNPATGYAGWTNFNGSQTARPGYGFTMKGVNEISGGSPNFDGGQRYDFRGRPNNGTITVGVGNDNGTLAGNPYPSALDLKKFLQENAQDSGAGTVLMDPWVEFWESQEEGSHLLTSYLGGYARYVPLGFAPGTNDGYANNGTYQDPVFRRTNNDGTINTSTRTTNLLGPPTPPADDASFVDNGLMDGRRRYAAVGQGFFISRTNTDVPFTPTSFEQDATPNISDGVTLPGGQTGELITFNNSMRVFQRENGVESYFKAAPGVSDPQSAIVASQVPKMIINVIPNALYVRPLNFIFDDSTSQAYDFAWESPISGRIDTDAYIKIGTEGEYGLSSQAYDENMAIPIGVEVAASNTSPIDVEFELAFLINFNPNDVFLHDTQTGTYHDLKAGNKTLLIAPGHYTDRFEITFKDTSSTLSNENLDEVNFDIFQNNNIKELTVLNPNQEDVASIALYDLAGREVFSSKPTTTQSTYTFETASLSSAIYIAKVTTTDNKEKSVKVSISN</sequence>
<proteinExistence type="predicted"/>
<protein>
    <recommendedName>
        <fullName evidence="4">Secretion system C-terminal sorting domain-containing protein</fullName>
    </recommendedName>
</protein>
<dbReference type="NCBIfam" id="TIGR04183">
    <property type="entry name" value="Por_Secre_tail"/>
    <property type="match status" value="1"/>
</dbReference>
<organism evidence="2 3">
    <name type="scientific">Nonlabens dokdonensis</name>
    <dbReference type="NCBI Taxonomy" id="328515"/>
    <lineage>
        <taxon>Bacteria</taxon>
        <taxon>Pseudomonadati</taxon>
        <taxon>Bacteroidota</taxon>
        <taxon>Flavobacteriia</taxon>
        <taxon>Flavobacteriales</taxon>
        <taxon>Flavobacteriaceae</taxon>
        <taxon>Nonlabens</taxon>
    </lineage>
</organism>
<evidence type="ECO:0008006" key="4">
    <source>
        <dbReference type="Google" id="ProtNLM"/>
    </source>
</evidence>
<accession>A0A1Z8BGI9</accession>
<keyword evidence="1" id="KW-0732">Signal</keyword>
<dbReference type="EMBL" id="MAAX01000007">
    <property type="protein sequence ID" value="OUS21665.1"/>
    <property type="molecule type" value="Genomic_DNA"/>
</dbReference>
<reference evidence="3" key="1">
    <citation type="journal article" date="2017" name="Proc. Natl. Acad. Sci. U.S.A.">
        <title>Simulation of Deepwater Horizon oil plume reveals substrate specialization within a complex community of hydrocarbon-degraders.</title>
        <authorList>
            <person name="Hu P."/>
            <person name="Dubinsky E.A."/>
            <person name="Probst A.J."/>
            <person name="Wang J."/>
            <person name="Sieber C.M.K."/>
            <person name="Tom L.M."/>
            <person name="Gardinali P."/>
            <person name="Banfield J.F."/>
            <person name="Atlas R.M."/>
            <person name="Andersen G.L."/>
        </authorList>
    </citation>
    <scope>NUCLEOTIDE SEQUENCE [LARGE SCALE GENOMIC DNA]</scope>
</reference>
<evidence type="ECO:0000313" key="3">
    <source>
        <dbReference type="Proteomes" id="UP000196102"/>
    </source>
</evidence>
<evidence type="ECO:0000313" key="2">
    <source>
        <dbReference type="EMBL" id="OUS21665.1"/>
    </source>
</evidence>
<evidence type="ECO:0000256" key="1">
    <source>
        <dbReference type="ARBA" id="ARBA00022729"/>
    </source>
</evidence>
<dbReference type="RefSeq" id="WP_303685369.1">
    <property type="nucleotide sequence ID" value="NZ_CAJXYO010000039.1"/>
</dbReference>
<dbReference type="InterPro" id="IPR026444">
    <property type="entry name" value="Secre_tail"/>
</dbReference>
<name>A0A1Z8BGI9_9FLAO</name>
<dbReference type="AlphaFoldDB" id="A0A1Z8BGI9"/>